<protein>
    <submittedName>
        <fullName evidence="3">Uncharacterized protein</fullName>
    </submittedName>
</protein>
<evidence type="ECO:0000313" key="4">
    <source>
        <dbReference type="Proteomes" id="UP000054870"/>
    </source>
</evidence>
<name>A0A158AUI5_9BURK</name>
<comment type="caution">
    <text evidence="3">The sequence shown here is derived from an EMBL/GenBank/DDBJ whole genome shotgun (WGS) entry which is preliminary data.</text>
</comment>
<dbReference type="AlphaFoldDB" id="A0A158AUI5"/>
<feature type="region of interest" description="Disordered" evidence="1">
    <location>
        <begin position="50"/>
        <end position="73"/>
    </location>
</feature>
<keyword evidence="4" id="KW-1185">Reference proteome</keyword>
<evidence type="ECO:0000313" key="3">
    <source>
        <dbReference type="EMBL" id="SAK61106.1"/>
    </source>
</evidence>
<gene>
    <name evidence="3" type="ORF">AWB75_02592</name>
</gene>
<dbReference type="EMBL" id="FCOF02000009">
    <property type="protein sequence ID" value="SAK61106.1"/>
    <property type="molecule type" value="Genomic_DNA"/>
</dbReference>
<evidence type="ECO:0000256" key="2">
    <source>
        <dbReference type="SAM" id="Phobius"/>
    </source>
</evidence>
<keyword evidence="2" id="KW-0472">Membrane</keyword>
<sequence>MTHDPRDPRRPHGSPRKNPTRAVSVFIVVVILIVIGTVLFNAIRDKREFDRQDAQPSAASDVRPAVPAFGASQ</sequence>
<keyword evidence="2" id="KW-1133">Transmembrane helix</keyword>
<organism evidence="3 4">
    <name type="scientific">Caballeronia catudaia</name>
    <dbReference type="NCBI Taxonomy" id="1777136"/>
    <lineage>
        <taxon>Bacteria</taxon>
        <taxon>Pseudomonadati</taxon>
        <taxon>Pseudomonadota</taxon>
        <taxon>Betaproteobacteria</taxon>
        <taxon>Burkholderiales</taxon>
        <taxon>Burkholderiaceae</taxon>
        <taxon>Caballeronia</taxon>
    </lineage>
</organism>
<dbReference type="RefSeq" id="WP_061124482.1">
    <property type="nucleotide sequence ID" value="NZ_FCOF02000009.1"/>
</dbReference>
<reference evidence="3" key="1">
    <citation type="submission" date="2016-01" db="EMBL/GenBank/DDBJ databases">
        <authorList>
            <person name="Peeters C."/>
        </authorList>
    </citation>
    <scope>NUCLEOTIDE SEQUENCE [LARGE SCALE GENOMIC DNA]</scope>
    <source>
        <strain evidence="3">LMG 29318</strain>
    </source>
</reference>
<keyword evidence="2" id="KW-0812">Transmembrane</keyword>
<accession>A0A158AUI5</accession>
<proteinExistence type="predicted"/>
<feature type="transmembrane region" description="Helical" evidence="2">
    <location>
        <begin position="20"/>
        <end position="43"/>
    </location>
</feature>
<dbReference type="OrthoDB" id="9114625at2"/>
<evidence type="ECO:0000256" key="1">
    <source>
        <dbReference type="SAM" id="MobiDB-lite"/>
    </source>
</evidence>
<dbReference type="Proteomes" id="UP000054870">
    <property type="component" value="Unassembled WGS sequence"/>
</dbReference>